<evidence type="ECO:0000313" key="3">
    <source>
        <dbReference type="EMBL" id="ANF57461.1"/>
    </source>
</evidence>
<dbReference type="InterPro" id="IPR058789">
    <property type="entry name" value="ApnL_C"/>
</dbReference>
<feature type="domain" description="D-apionate lactonase TIM barrel" evidence="1">
    <location>
        <begin position="37"/>
        <end position="298"/>
    </location>
</feature>
<dbReference type="Pfam" id="PF25839">
    <property type="entry name" value="Apionate_lact_C"/>
    <property type="match status" value="1"/>
</dbReference>
<dbReference type="AlphaFoldDB" id="A0A172YDX2"/>
<dbReference type="Pfam" id="PF25838">
    <property type="entry name" value="Apionate_lact_M"/>
    <property type="match status" value="1"/>
</dbReference>
<dbReference type="STRING" id="376489.A5892_08275"/>
<dbReference type="KEGG" id="haa:A5892_08275"/>
<name>A0A172YDX2_9GAMM</name>
<dbReference type="InterPro" id="IPR058787">
    <property type="entry name" value="ApnL_M"/>
</dbReference>
<evidence type="ECO:0000259" key="2">
    <source>
        <dbReference type="Pfam" id="PF25839"/>
    </source>
</evidence>
<keyword evidence="4" id="KW-1185">Reference proteome</keyword>
<evidence type="ECO:0000313" key="4">
    <source>
        <dbReference type="Proteomes" id="UP000077875"/>
    </source>
</evidence>
<dbReference type="RefSeq" id="WP_064122409.1">
    <property type="nucleotide sequence ID" value="NZ_CP015243.1"/>
</dbReference>
<dbReference type="EMBL" id="CP015243">
    <property type="protein sequence ID" value="ANF57461.1"/>
    <property type="molecule type" value="Genomic_DNA"/>
</dbReference>
<evidence type="ECO:0000259" key="1">
    <source>
        <dbReference type="Pfam" id="PF25838"/>
    </source>
</evidence>
<accession>A0A172YDX2</accession>
<sequence>MSAVLRVDLRAADQGRMLPSLGCGLWLETFDAAFATRLGQLLRPAHLDLLADARSAGWEARLDAAMALCAKIEAQAWLYLVLPDDRPEAALERLAARLDGSPVAGLLLTPAAYLKSYQPDAVWPSGPSPAELLALGRRRFPDLALGGGTPTYFTELNRCRPDPQAIDFITHATSPIIHAADDRSVMESLESLAHIVRSCRALAPGKPYRITTSAIGAWTNPYGRRLTPNDGLQRVTLSERDPRQRGLFAAAWALGYLAEISRVGGVDALSLASLGAPFAPATQSHPYPLYLVIEGILRGSRRTALEIGHAGGTRLAAVGWCEPSAKGELWLANLSSEPLKVELAGARVERGAALDLSSVERLCADFASLEYGSWQEASTIALSPFASVRLDVALVDRTGPA</sequence>
<organism evidence="3 4">
    <name type="scientific">Halotalea alkalilenta</name>
    <dbReference type="NCBI Taxonomy" id="376489"/>
    <lineage>
        <taxon>Bacteria</taxon>
        <taxon>Pseudomonadati</taxon>
        <taxon>Pseudomonadota</taxon>
        <taxon>Gammaproteobacteria</taxon>
        <taxon>Oceanospirillales</taxon>
        <taxon>Halomonadaceae</taxon>
        <taxon>Halotalea</taxon>
    </lineage>
</organism>
<proteinExistence type="predicted"/>
<reference evidence="3 4" key="1">
    <citation type="submission" date="2016-04" db="EMBL/GenBank/DDBJ databases">
        <title>Complete Genome Sequence of Halotalea alkalilenta IHB B 13600.</title>
        <authorList>
            <person name="Swarnkar M.K."/>
            <person name="Sharma A."/>
            <person name="Kaushal K."/>
            <person name="Soni R."/>
            <person name="Rana S."/>
            <person name="Singh A.K."/>
            <person name="Gulati A."/>
        </authorList>
    </citation>
    <scope>NUCLEOTIDE SEQUENCE [LARGE SCALE GENOMIC DNA]</scope>
    <source>
        <strain evidence="3 4">IHB B 13600</strain>
    </source>
</reference>
<feature type="domain" description="D-apionate lactonase C-terminal" evidence="2">
    <location>
        <begin position="314"/>
        <end position="390"/>
    </location>
</feature>
<gene>
    <name evidence="3" type="ORF">A5892_08275</name>
</gene>
<protein>
    <submittedName>
        <fullName evidence="3">Uncharacterized protein</fullName>
    </submittedName>
</protein>
<dbReference type="Proteomes" id="UP000077875">
    <property type="component" value="Chromosome"/>
</dbReference>